<keyword evidence="7 12" id="KW-0067">ATP-binding</keyword>
<keyword evidence="6 12" id="KW-0547">Nucleotide-binding</keyword>
<evidence type="ECO:0000256" key="3">
    <source>
        <dbReference type="ARBA" id="ARBA00013169"/>
    </source>
</evidence>
<feature type="domain" description="Aminoacyl-tRNA synthetase class Ia" evidence="14">
    <location>
        <begin position="47"/>
        <end position="648"/>
    </location>
</feature>
<keyword evidence="9 12" id="KW-0030">Aminoacyl-tRNA synthetase</keyword>
<feature type="coiled-coil region" evidence="13">
    <location>
        <begin position="901"/>
        <end position="928"/>
    </location>
</feature>
<reference evidence="16 17" key="1">
    <citation type="journal article" date="2018" name="Elife">
        <title>Firefly genomes illuminate parallel origins of bioluminescence in beetles.</title>
        <authorList>
            <person name="Fallon T.R."/>
            <person name="Lower S.E."/>
            <person name="Chang C.H."/>
            <person name="Bessho-Uehara M."/>
            <person name="Martin G.J."/>
            <person name="Bewick A.J."/>
            <person name="Behringer M."/>
            <person name="Debat H.J."/>
            <person name="Wong I."/>
            <person name="Day J.C."/>
            <person name="Suvorov A."/>
            <person name="Silva C.J."/>
            <person name="Stanger-Hall K.F."/>
            <person name="Hall D.W."/>
            <person name="Schmitz R.J."/>
            <person name="Nelson D.R."/>
            <person name="Lewis S.M."/>
            <person name="Shigenobu S."/>
            <person name="Bybee S.M."/>
            <person name="Larracuente A.M."/>
            <person name="Oba Y."/>
            <person name="Weng J.K."/>
        </authorList>
    </citation>
    <scope>NUCLEOTIDE SEQUENCE [LARGE SCALE GENOMIC DNA]</scope>
    <source>
        <strain evidence="16">1611_PpyrPB1</strain>
        <tissue evidence="16">Whole body</tissue>
    </source>
</reference>
<dbReference type="Pfam" id="PF00133">
    <property type="entry name" value="tRNA-synt_1"/>
    <property type="match status" value="1"/>
</dbReference>
<dbReference type="EMBL" id="VVIM01000010">
    <property type="protein sequence ID" value="KAB0792369.1"/>
    <property type="molecule type" value="Genomic_DNA"/>
</dbReference>
<evidence type="ECO:0000256" key="4">
    <source>
        <dbReference type="ARBA" id="ARBA00022490"/>
    </source>
</evidence>
<dbReference type="PANTHER" id="PTHR11946">
    <property type="entry name" value="VALYL-TRNA SYNTHETASES"/>
    <property type="match status" value="1"/>
</dbReference>
<dbReference type="InterPro" id="IPR002300">
    <property type="entry name" value="aa-tRNA-synth_Ia"/>
</dbReference>
<dbReference type="PANTHER" id="PTHR11946:SF109">
    <property type="entry name" value="VALINE--TRNA LIGASE"/>
    <property type="match status" value="1"/>
</dbReference>
<evidence type="ECO:0000313" key="17">
    <source>
        <dbReference type="Proteomes" id="UP000327044"/>
    </source>
</evidence>
<dbReference type="AlphaFoldDB" id="A0A5N4A529"/>
<dbReference type="FunFam" id="3.40.50.620:FF:000078">
    <property type="entry name" value="Valine--tRNA ligase, mitochondrial"/>
    <property type="match status" value="1"/>
</dbReference>
<dbReference type="InterPro" id="IPR014729">
    <property type="entry name" value="Rossmann-like_a/b/a_fold"/>
</dbReference>
<evidence type="ECO:0000256" key="12">
    <source>
        <dbReference type="RuleBase" id="RU363035"/>
    </source>
</evidence>
<evidence type="ECO:0000256" key="2">
    <source>
        <dbReference type="ARBA" id="ARBA00005594"/>
    </source>
</evidence>
<dbReference type="SUPFAM" id="SSF50677">
    <property type="entry name" value="ValRS/IleRS/LeuRS editing domain"/>
    <property type="match status" value="1"/>
</dbReference>
<evidence type="ECO:0000256" key="8">
    <source>
        <dbReference type="ARBA" id="ARBA00022917"/>
    </source>
</evidence>
<comment type="subcellular location">
    <subcellularLocation>
        <location evidence="1">Cytoplasm</location>
    </subcellularLocation>
</comment>
<dbReference type="PROSITE" id="PS00178">
    <property type="entry name" value="AA_TRNA_LIGASE_I"/>
    <property type="match status" value="1"/>
</dbReference>
<dbReference type="InterPro" id="IPR009080">
    <property type="entry name" value="tRNAsynth_Ia_anticodon-bd"/>
</dbReference>
<dbReference type="GO" id="GO:0006438">
    <property type="term" value="P:valyl-tRNA aminoacylation"/>
    <property type="evidence" value="ECO:0007669"/>
    <property type="project" value="InterPro"/>
</dbReference>
<gene>
    <name evidence="16" type="ORF">PPYR_14328</name>
</gene>
<evidence type="ECO:0000256" key="5">
    <source>
        <dbReference type="ARBA" id="ARBA00022598"/>
    </source>
</evidence>
<dbReference type="GO" id="GO:0005524">
    <property type="term" value="F:ATP binding"/>
    <property type="evidence" value="ECO:0007669"/>
    <property type="project" value="UniProtKB-KW"/>
</dbReference>
<accession>A0A5N4A529</accession>
<proteinExistence type="inferred from homology"/>
<name>A0A5N4A529_PHOPY</name>
<keyword evidence="17" id="KW-1185">Reference proteome</keyword>
<dbReference type="Proteomes" id="UP000327044">
    <property type="component" value="Unassembled WGS sequence"/>
</dbReference>
<evidence type="ECO:0000256" key="13">
    <source>
        <dbReference type="SAM" id="Coils"/>
    </source>
</evidence>
<dbReference type="Pfam" id="PF08264">
    <property type="entry name" value="Anticodon_1"/>
    <property type="match status" value="1"/>
</dbReference>
<comment type="caution">
    <text evidence="16">The sequence shown here is derived from an EMBL/GenBank/DDBJ whole genome shotgun (WGS) entry which is preliminary data.</text>
</comment>
<dbReference type="GO" id="GO:0002161">
    <property type="term" value="F:aminoacyl-tRNA deacylase activity"/>
    <property type="evidence" value="ECO:0007669"/>
    <property type="project" value="InterPro"/>
</dbReference>
<dbReference type="Gene3D" id="1.10.730.10">
    <property type="entry name" value="Isoleucyl-tRNA Synthetase, Domain 1"/>
    <property type="match status" value="1"/>
</dbReference>
<dbReference type="Gene3D" id="3.40.50.620">
    <property type="entry name" value="HUPs"/>
    <property type="match status" value="2"/>
</dbReference>
<keyword evidence="8 12" id="KW-0648">Protein biosynthesis</keyword>
<dbReference type="Gene3D" id="3.90.740.10">
    <property type="entry name" value="Valyl/Leucyl/Isoleucyl-tRNA synthetase, editing domain"/>
    <property type="match status" value="1"/>
</dbReference>
<sequence length="969" mass="110508">MLVGIKSGNLKKLCAVEQWLKLQRRWKIDELSAAYLPEIVENVTDAHNYFEPPLTASKEFTLVLPPPNITGNLHLGHALTVTIEDVLVRWNRMRGIKTVWVPGVDHAGIATQVVVEKRLWQQQRQTRHDLGRDLFVKEIWKWKEEKANVISQQLRVMGASLTWPLEMFSMDLSQSRAVKEAFIRLYDEGLIYRSDYLVNWSCFLQSAISDIEVEHLEVSGPTELAVPGHEVPVQFGVLTKFAYKLLDADEEVVVATTRPETMLGDVAVAVNPRDNRYSHLIGREVWHPFRREALPIISDEFVDPEFGTGAVKVTPAHDPADFEVGKRHGLNRLQIIDEKGNLNDAAGDFSGLSRFRARSIIVEELERLKLLRGRQDHRMVVPICGRSRDVVEFLIKPQWFVKSKSMASKARDAVMEGKLKIDPPEFEERWCNWHDNIRDWCVSRQLWWGHRIPMYFCRVNQENGRECWVAAEDDVCARRKASAQLLSNPNDIIIVQDEDVLDTWFSSALFPFSAFGWPESSGKLSHYPLSIMETGHDILFFWVSRMVMLGLQLTGQLPFAKILLHGIICDAYGRKMSKSLGNVITPENVILGSTLKELENSLQASRAAGVLSNEEFLRAVEGQRKMFPTGIPACGVDALRFTLCSHDIKNHFINFDINECNTNRLFCNKIWQAAKFTTKYIEKAGIPSDIPINLSIMDRWILSRLSKMVENVNRAIDKCELHLATTSIKNFLYYDFCDIYLESTKRGLKAVDSEIASGHLSTLRFCLDVGLRTLAPFMPYLSQRLHRHLSVHSNSPVVVDFPQSVAWRNDDLEEEVRAVLDSVVAIRRLKKLFGVSKKHKPEVRVVSRIAIYKELTEVVADLAACDKVAVASREVVDTKETAYDTIGSHTTIHLLLPPDISKTLEMDLKRLEQKKEKVSVEVEKMRRMMSAESYRINAAAKVQQTHAKKIQMLEDELSRIATLQKYSSL</sequence>
<dbReference type="CDD" id="cd07962">
    <property type="entry name" value="Anticodon_Ia_Val"/>
    <property type="match status" value="1"/>
</dbReference>
<dbReference type="NCBIfam" id="TIGR00422">
    <property type="entry name" value="valS"/>
    <property type="match status" value="1"/>
</dbReference>
<dbReference type="PRINTS" id="PR00986">
    <property type="entry name" value="TRNASYNTHVAL"/>
</dbReference>
<keyword evidence="4" id="KW-0963">Cytoplasm</keyword>
<keyword evidence="13" id="KW-0175">Coiled coil</keyword>
<feature type="domain" description="Methionyl/Valyl/Leucyl/Isoleucyl-tRNA synthetase anticodon-binding" evidence="15">
    <location>
        <begin position="698"/>
        <end position="842"/>
    </location>
</feature>
<protein>
    <recommendedName>
        <fullName evidence="3">valine--tRNA ligase</fullName>
        <ecNumber evidence="3">6.1.1.9</ecNumber>
    </recommendedName>
    <alternativeName>
        <fullName evidence="10">Valyl-tRNA synthetase</fullName>
    </alternativeName>
</protein>
<evidence type="ECO:0000259" key="15">
    <source>
        <dbReference type="Pfam" id="PF08264"/>
    </source>
</evidence>
<evidence type="ECO:0000256" key="7">
    <source>
        <dbReference type="ARBA" id="ARBA00022840"/>
    </source>
</evidence>
<dbReference type="SUPFAM" id="SSF47323">
    <property type="entry name" value="Anticodon-binding domain of a subclass of class I aminoacyl-tRNA synthetases"/>
    <property type="match status" value="1"/>
</dbReference>
<dbReference type="InterPro" id="IPR009008">
    <property type="entry name" value="Val/Leu/Ile-tRNA-synth_edit"/>
</dbReference>
<dbReference type="FunFam" id="3.90.740.10:FF:000005">
    <property type="entry name" value="Valine--tRNA ligase, mitochondrial"/>
    <property type="match status" value="1"/>
</dbReference>
<evidence type="ECO:0000256" key="6">
    <source>
        <dbReference type="ARBA" id="ARBA00022741"/>
    </source>
</evidence>
<evidence type="ECO:0000256" key="1">
    <source>
        <dbReference type="ARBA" id="ARBA00004496"/>
    </source>
</evidence>
<keyword evidence="5 12" id="KW-0436">Ligase</keyword>
<evidence type="ECO:0000256" key="11">
    <source>
        <dbReference type="ARBA" id="ARBA00047552"/>
    </source>
</evidence>
<evidence type="ECO:0000256" key="10">
    <source>
        <dbReference type="ARBA" id="ARBA00029936"/>
    </source>
</evidence>
<dbReference type="InterPro" id="IPR001412">
    <property type="entry name" value="aa-tRNA-synth_I_CS"/>
</dbReference>
<evidence type="ECO:0000259" key="14">
    <source>
        <dbReference type="Pfam" id="PF00133"/>
    </source>
</evidence>
<dbReference type="InterPro" id="IPR033705">
    <property type="entry name" value="Anticodon_Ia_Val"/>
</dbReference>
<dbReference type="InParanoid" id="A0A5N4A529"/>
<comment type="similarity">
    <text evidence="2 12">Belongs to the class-I aminoacyl-tRNA synthetase family.</text>
</comment>
<evidence type="ECO:0000256" key="9">
    <source>
        <dbReference type="ARBA" id="ARBA00023146"/>
    </source>
</evidence>
<dbReference type="EC" id="6.1.1.9" evidence="3"/>
<dbReference type="CDD" id="cd00817">
    <property type="entry name" value="ValRS_core"/>
    <property type="match status" value="1"/>
</dbReference>
<dbReference type="SUPFAM" id="SSF52374">
    <property type="entry name" value="Nucleotidylyl transferase"/>
    <property type="match status" value="1"/>
</dbReference>
<dbReference type="InterPro" id="IPR002303">
    <property type="entry name" value="Valyl-tRNA_ligase"/>
</dbReference>
<dbReference type="GO" id="GO:0005829">
    <property type="term" value="C:cytosol"/>
    <property type="evidence" value="ECO:0007669"/>
    <property type="project" value="TreeGrafter"/>
</dbReference>
<comment type="catalytic activity">
    <reaction evidence="11">
        <text>tRNA(Val) + L-valine + ATP = L-valyl-tRNA(Val) + AMP + diphosphate</text>
        <dbReference type="Rhea" id="RHEA:10704"/>
        <dbReference type="Rhea" id="RHEA-COMP:9672"/>
        <dbReference type="Rhea" id="RHEA-COMP:9708"/>
        <dbReference type="ChEBI" id="CHEBI:30616"/>
        <dbReference type="ChEBI" id="CHEBI:33019"/>
        <dbReference type="ChEBI" id="CHEBI:57762"/>
        <dbReference type="ChEBI" id="CHEBI:78442"/>
        <dbReference type="ChEBI" id="CHEBI:78537"/>
        <dbReference type="ChEBI" id="CHEBI:456215"/>
        <dbReference type="EC" id="6.1.1.9"/>
    </reaction>
</comment>
<dbReference type="GO" id="GO:0004832">
    <property type="term" value="F:valine-tRNA ligase activity"/>
    <property type="evidence" value="ECO:0007669"/>
    <property type="project" value="UniProtKB-EC"/>
</dbReference>
<dbReference type="OrthoDB" id="629407at2759"/>
<dbReference type="InterPro" id="IPR013155">
    <property type="entry name" value="M/V/L/I-tRNA-synth_anticd-bd"/>
</dbReference>
<dbReference type="FunFam" id="3.40.50.620:FF:000020">
    <property type="entry name" value="Valine--tRNA ligase, mitochondrial"/>
    <property type="match status" value="1"/>
</dbReference>
<dbReference type="NCBIfam" id="NF004349">
    <property type="entry name" value="PRK05729.1"/>
    <property type="match status" value="1"/>
</dbReference>
<organism evidence="16 17">
    <name type="scientific">Photinus pyralis</name>
    <name type="common">Common eastern firefly</name>
    <name type="synonym">Lampyris pyralis</name>
    <dbReference type="NCBI Taxonomy" id="7054"/>
    <lineage>
        <taxon>Eukaryota</taxon>
        <taxon>Metazoa</taxon>
        <taxon>Ecdysozoa</taxon>
        <taxon>Arthropoda</taxon>
        <taxon>Hexapoda</taxon>
        <taxon>Insecta</taxon>
        <taxon>Pterygota</taxon>
        <taxon>Neoptera</taxon>
        <taxon>Endopterygota</taxon>
        <taxon>Coleoptera</taxon>
        <taxon>Polyphaga</taxon>
        <taxon>Elateriformia</taxon>
        <taxon>Elateroidea</taxon>
        <taxon>Lampyridae</taxon>
        <taxon>Lampyrinae</taxon>
        <taxon>Photinus</taxon>
    </lineage>
</organism>
<evidence type="ECO:0000313" key="16">
    <source>
        <dbReference type="EMBL" id="KAB0792369.1"/>
    </source>
</evidence>